<keyword evidence="2" id="KW-1185">Reference proteome</keyword>
<evidence type="ECO:0000313" key="2">
    <source>
        <dbReference type="Proteomes" id="UP001527099"/>
    </source>
</evidence>
<reference evidence="1 2" key="1">
    <citation type="submission" date="2022-05" db="EMBL/GenBank/DDBJ databases">
        <title>Genome Sequencing of Bee-Associated Microbes.</title>
        <authorList>
            <person name="Dunlap C."/>
        </authorList>
    </citation>
    <scope>NUCLEOTIDE SEQUENCE [LARGE SCALE GENOMIC DNA]</scope>
    <source>
        <strain evidence="1 2">NRRL B-14421</strain>
    </source>
</reference>
<name>A0ABT4GDA6_9BACL</name>
<dbReference type="RefSeq" id="WP_268615886.1">
    <property type="nucleotide sequence ID" value="NZ_JAMDMX010000046.1"/>
</dbReference>
<proteinExistence type="predicted"/>
<sequence>MSKEKHPNDEILKRINSLSSIEKLVFDTITNGKAHPDDIQAIARICKLSDLQAGVALQLLKHKKLIL</sequence>
<organism evidence="1 2">
    <name type="scientific">Paenibacillus alginolyticus</name>
    <dbReference type="NCBI Taxonomy" id="59839"/>
    <lineage>
        <taxon>Bacteria</taxon>
        <taxon>Bacillati</taxon>
        <taxon>Bacillota</taxon>
        <taxon>Bacilli</taxon>
        <taxon>Bacillales</taxon>
        <taxon>Paenibacillaceae</taxon>
        <taxon>Paenibacillus</taxon>
    </lineage>
</organism>
<evidence type="ECO:0008006" key="3">
    <source>
        <dbReference type="Google" id="ProtNLM"/>
    </source>
</evidence>
<comment type="caution">
    <text evidence="1">The sequence shown here is derived from an EMBL/GenBank/DDBJ whole genome shotgun (WGS) entry which is preliminary data.</text>
</comment>
<accession>A0ABT4GDA6</accession>
<protein>
    <recommendedName>
        <fullName evidence="3">MarR family transcriptional regulator</fullName>
    </recommendedName>
</protein>
<evidence type="ECO:0000313" key="1">
    <source>
        <dbReference type="EMBL" id="MCY9694177.1"/>
    </source>
</evidence>
<gene>
    <name evidence="1" type="ORF">M5X19_14870</name>
</gene>
<dbReference type="EMBL" id="JAMDMX010000046">
    <property type="protein sequence ID" value="MCY9694177.1"/>
    <property type="molecule type" value="Genomic_DNA"/>
</dbReference>
<dbReference type="Proteomes" id="UP001527099">
    <property type="component" value="Unassembled WGS sequence"/>
</dbReference>